<dbReference type="Pfam" id="PF07331">
    <property type="entry name" value="TctB"/>
    <property type="match status" value="1"/>
</dbReference>
<keyword evidence="6" id="KW-1185">Reference proteome</keyword>
<keyword evidence="1" id="KW-0812">Transmembrane</keyword>
<feature type="transmembrane region" description="Helical" evidence="1">
    <location>
        <begin position="124"/>
        <end position="142"/>
    </location>
</feature>
<sequence>MNLMFDRIGSLIFALVGALFIAESQNISSSAYGSQVGPNMFPLGLGVILILLSLRLLWETYKKGVGASSSESQSPLRYKRFIFILAATLLYVLLLEKLGYVISSFAFLLYAFTVMGSKSVLKSGIVALLFSVGVYVIYVHLLKGTLPGLPAWLGV</sequence>
<evidence type="ECO:0000313" key="4">
    <source>
        <dbReference type="EMBL" id="KLI00562.1"/>
    </source>
</evidence>
<name>A0A837KUD2_9BACL</name>
<reference evidence="4 5" key="1">
    <citation type="submission" date="2015-05" db="EMBL/GenBank/DDBJ databases">
        <title>Genome sequencing project for genomic taxonomy and phylogenomics of Bacillus-like bacteria.</title>
        <authorList>
            <person name="Liu B."/>
            <person name="Wang J."/>
            <person name="Zhu Y."/>
            <person name="Liu G."/>
            <person name="Chen Q."/>
            <person name="Chen Z."/>
            <person name="Lan J."/>
            <person name="Che J."/>
            <person name="Ge C."/>
            <person name="Shi H."/>
            <person name="Pan Z."/>
            <person name="Liu X."/>
        </authorList>
    </citation>
    <scope>NUCLEOTIDE SEQUENCE [LARGE SCALE GENOMIC DNA]</scope>
    <source>
        <strain evidence="4 5">DSM 9885</strain>
    </source>
</reference>
<dbReference type="Proteomes" id="UP000035218">
    <property type="component" value="Unassembled WGS sequence"/>
</dbReference>
<comment type="caution">
    <text evidence="4">The sequence shown here is derived from an EMBL/GenBank/DDBJ whole genome shotgun (WGS) entry which is preliminary data.</text>
</comment>
<evidence type="ECO:0000313" key="5">
    <source>
        <dbReference type="Proteomes" id="UP000035218"/>
    </source>
</evidence>
<feature type="transmembrane region" description="Helical" evidence="1">
    <location>
        <begin position="40"/>
        <end position="58"/>
    </location>
</feature>
<dbReference type="AlphaFoldDB" id="A0A837KUD2"/>
<gene>
    <name evidence="4" type="ORF">AA984_01225</name>
    <name evidence="3" type="ORF">BFO01nite_20840</name>
</gene>
<evidence type="ECO:0000313" key="3">
    <source>
        <dbReference type="EMBL" id="GED57952.1"/>
    </source>
</evidence>
<dbReference type="EMBL" id="LDCN01000001">
    <property type="protein sequence ID" value="KLI00562.1"/>
    <property type="molecule type" value="Genomic_DNA"/>
</dbReference>
<protein>
    <submittedName>
        <fullName evidence="4">Transporter</fullName>
    </submittedName>
</protein>
<dbReference type="EMBL" id="BJOL01000012">
    <property type="protein sequence ID" value="GED57952.1"/>
    <property type="molecule type" value="Genomic_DNA"/>
</dbReference>
<dbReference type="InterPro" id="IPR009936">
    <property type="entry name" value="DUF1468"/>
</dbReference>
<feature type="domain" description="DUF1468" evidence="2">
    <location>
        <begin position="8"/>
        <end position="147"/>
    </location>
</feature>
<keyword evidence="1" id="KW-1133">Transmembrane helix</keyword>
<accession>A0A837KUD2</accession>
<dbReference type="RefSeq" id="WP_047067524.1">
    <property type="nucleotide sequence ID" value="NZ_BJOL01000012.1"/>
</dbReference>
<organism evidence="4 5">
    <name type="scientific">Brevibacillus formosus</name>
    <dbReference type="NCBI Taxonomy" id="54913"/>
    <lineage>
        <taxon>Bacteria</taxon>
        <taxon>Bacillati</taxon>
        <taxon>Bacillota</taxon>
        <taxon>Bacilli</taxon>
        <taxon>Bacillales</taxon>
        <taxon>Paenibacillaceae</taxon>
        <taxon>Brevibacillus</taxon>
    </lineage>
</organism>
<evidence type="ECO:0000259" key="2">
    <source>
        <dbReference type="Pfam" id="PF07331"/>
    </source>
</evidence>
<dbReference type="OrthoDB" id="1683098at2"/>
<dbReference type="Proteomes" id="UP000319498">
    <property type="component" value="Unassembled WGS sequence"/>
</dbReference>
<dbReference type="GeneID" id="87583688"/>
<evidence type="ECO:0000313" key="6">
    <source>
        <dbReference type="Proteomes" id="UP000319498"/>
    </source>
</evidence>
<evidence type="ECO:0000256" key="1">
    <source>
        <dbReference type="SAM" id="Phobius"/>
    </source>
</evidence>
<reference evidence="3 6" key="2">
    <citation type="submission" date="2019-06" db="EMBL/GenBank/DDBJ databases">
        <title>Whole genome shotgun sequence of Brevibacillus formosus NBRC 15716.</title>
        <authorList>
            <person name="Hosoyama A."/>
            <person name="Uohara A."/>
            <person name="Ohji S."/>
            <person name="Ichikawa N."/>
        </authorList>
    </citation>
    <scope>NUCLEOTIDE SEQUENCE [LARGE SCALE GENOMIC DNA]</scope>
    <source>
        <strain evidence="3 6">NBRC 15716</strain>
    </source>
</reference>
<proteinExistence type="predicted"/>
<feature type="transmembrane region" description="Helical" evidence="1">
    <location>
        <begin position="78"/>
        <end position="94"/>
    </location>
</feature>
<keyword evidence="1" id="KW-0472">Membrane</keyword>